<evidence type="ECO:0000313" key="3">
    <source>
        <dbReference type="Proteomes" id="UP000005233"/>
    </source>
</evidence>
<dbReference type="GO" id="GO:0047575">
    <property type="term" value="F:4-carboxymuconolactone decarboxylase activity"/>
    <property type="evidence" value="ECO:0007669"/>
    <property type="project" value="UniProtKB-EC"/>
</dbReference>
<sequence>MPYKEFEIFHKKTGFVPQLLESIKDTDPEMFETISRLDDVILKDGALSEKQKRIIAMCLSAQQQCSKCVDTHAKAALYLGATKQEIMEALFVCLLVGGAPCLSAARRTIAFLRGQIDPLEFAGE</sequence>
<proteinExistence type="predicted"/>
<keyword evidence="2" id="KW-0456">Lyase</keyword>
<dbReference type="RefSeq" id="WP_014406109.1">
    <property type="nucleotide sequence ID" value="NC_017034.1"/>
</dbReference>
<dbReference type="KEGG" id="mez:Mtc_1526"/>
<organism evidence="2 3">
    <name type="scientific">Methanocella conradii (strain DSM 24694 / JCM 17849 / CGMCC 1.5162 / HZ254)</name>
    <dbReference type="NCBI Taxonomy" id="1041930"/>
    <lineage>
        <taxon>Archaea</taxon>
        <taxon>Methanobacteriati</taxon>
        <taxon>Methanobacteriota</taxon>
        <taxon>Stenosarchaea group</taxon>
        <taxon>Methanomicrobia</taxon>
        <taxon>Methanocellales</taxon>
        <taxon>Methanocellaceae</taxon>
        <taxon>Methanocella</taxon>
    </lineage>
</organism>
<dbReference type="InterPro" id="IPR003779">
    <property type="entry name" value="CMD-like"/>
</dbReference>
<dbReference type="EMBL" id="CP003243">
    <property type="protein sequence ID" value="AFD00278.1"/>
    <property type="molecule type" value="Genomic_DNA"/>
</dbReference>
<evidence type="ECO:0000313" key="2">
    <source>
        <dbReference type="EMBL" id="AFD00278.1"/>
    </source>
</evidence>
<protein>
    <submittedName>
        <fullName evidence="2">4-carboxymuconolactone decarboxylase</fullName>
        <ecNumber evidence="2">4.1.1.44</ecNumber>
    </submittedName>
</protein>
<dbReference type="Gene3D" id="1.20.1290.10">
    <property type="entry name" value="AhpD-like"/>
    <property type="match status" value="1"/>
</dbReference>
<dbReference type="AlphaFoldDB" id="H8I727"/>
<dbReference type="NCBIfam" id="TIGR00778">
    <property type="entry name" value="ahpD_dom"/>
    <property type="match status" value="1"/>
</dbReference>
<dbReference type="Pfam" id="PF02627">
    <property type="entry name" value="CMD"/>
    <property type="match status" value="1"/>
</dbReference>
<dbReference type="GeneID" id="11971662"/>
<dbReference type="STRING" id="1041930.Mtc_1526"/>
<keyword evidence="3" id="KW-1185">Reference proteome</keyword>
<dbReference type="SUPFAM" id="SSF69118">
    <property type="entry name" value="AhpD-like"/>
    <property type="match status" value="1"/>
</dbReference>
<dbReference type="GO" id="GO:0051920">
    <property type="term" value="F:peroxiredoxin activity"/>
    <property type="evidence" value="ECO:0007669"/>
    <property type="project" value="InterPro"/>
</dbReference>
<reference evidence="2 3" key="1">
    <citation type="journal article" date="2012" name="J. Bacteriol.">
        <title>Complete genome sequence of a thermophilic methanogen, Methanocella conradii HZ254, isolated from Chinese rice field soil.</title>
        <authorList>
            <person name="Lu Z."/>
            <person name="Lu Y."/>
        </authorList>
    </citation>
    <scope>NUCLEOTIDE SEQUENCE [LARGE SCALE GENOMIC DNA]</scope>
    <source>
        <strain evidence="3">DSM 24694 / JCM 17849 / CGMCC 1.5162 / HZ254</strain>
    </source>
</reference>
<dbReference type="InterPro" id="IPR004675">
    <property type="entry name" value="AhpD_core"/>
</dbReference>
<dbReference type="PANTHER" id="PTHR33930:SF2">
    <property type="entry name" value="BLR3452 PROTEIN"/>
    <property type="match status" value="1"/>
</dbReference>
<dbReference type="HOGENOM" id="CLU_137228_0_1_2"/>
<gene>
    <name evidence="2" type="ordered locus">Mtc_1526</name>
</gene>
<dbReference type="eggNOG" id="arCOG02148">
    <property type="taxonomic scope" value="Archaea"/>
</dbReference>
<dbReference type="Proteomes" id="UP000005233">
    <property type="component" value="Chromosome"/>
</dbReference>
<evidence type="ECO:0000259" key="1">
    <source>
        <dbReference type="Pfam" id="PF02627"/>
    </source>
</evidence>
<dbReference type="EC" id="4.1.1.44" evidence="2"/>
<dbReference type="PANTHER" id="PTHR33930">
    <property type="entry name" value="ALKYL HYDROPEROXIDE REDUCTASE AHPD"/>
    <property type="match status" value="1"/>
</dbReference>
<accession>H8I727</accession>
<feature type="domain" description="Carboxymuconolactone decarboxylase-like" evidence="1">
    <location>
        <begin position="28"/>
        <end position="107"/>
    </location>
</feature>
<dbReference type="OrthoDB" id="111898at2157"/>
<name>H8I727_METCZ</name>
<dbReference type="InterPro" id="IPR029032">
    <property type="entry name" value="AhpD-like"/>
</dbReference>